<feature type="transmembrane region" description="Helical" evidence="1">
    <location>
        <begin position="296"/>
        <end position="314"/>
    </location>
</feature>
<dbReference type="Gene3D" id="1.20.1250.20">
    <property type="entry name" value="MFS general substrate transporter like domains"/>
    <property type="match status" value="1"/>
</dbReference>
<keyword evidence="1" id="KW-1133">Transmembrane helix</keyword>
<keyword evidence="1" id="KW-0472">Membrane</keyword>
<evidence type="ECO:0000313" key="2">
    <source>
        <dbReference type="EMBL" id="RAY15719.1"/>
    </source>
</evidence>
<gene>
    <name evidence="2" type="ORF">DPM19_08025</name>
</gene>
<dbReference type="AlphaFoldDB" id="A0A365H9M1"/>
<sequence length="453" mass="47913">MAVSVPPPRSVQIGYGIGSFCSGTFSTVPGLLLLYYLTNVLAVPAGVAGLVVFLPKAWDLVINPYVGRWSDRSGTRRPWLLGGAATLPVAFVLVFAGPPLRGMAAALFVGAMFFLAATAYALFEVPYKAMPAEMTDDYHEQSRLLSWRMAFVGIAILLSGAVAPALVNIEGGEASIGGYRLMGVVVGVILLVAMVATYLGTAGAPRIARGQTEQHVPLSRQLWAARENRDFVQLVAFTSVQMLAVGIMLAGAPYFATYVLGDTRATTTMFLALVGPIIITMPLWTRLARRLEKRGAMILASVLFLAGGGAMVLTPAFGAGYAHACVVVIGIGYAGVQLLQFSMLADTLVADALRSGKHRTGVFTGLWTAIETVVLALGALLLGWTLSLVGFIESEADETVTQSDRVVDTILYGGSLLPAALIAVAIALTLRYRLTADHLAELHARTADPERAG</sequence>
<keyword evidence="1" id="KW-0812">Transmembrane</keyword>
<keyword evidence="3" id="KW-1185">Reference proteome</keyword>
<feature type="transmembrane region" description="Helical" evidence="1">
    <location>
        <begin position="144"/>
        <end position="167"/>
    </location>
</feature>
<accession>A0A365H9M1</accession>
<organism evidence="2 3">
    <name type="scientific">Actinomadura craniellae</name>
    <dbReference type="NCBI Taxonomy" id="2231787"/>
    <lineage>
        <taxon>Bacteria</taxon>
        <taxon>Bacillati</taxon>
        <taxon>Actinomycetota</taxon>
        <taxon>Actinomycetes</taxon>
        <taxon>Streptosporangiales</taxon>
        <taxon>Thermomonosporaceae</taxon>
        <taxon>Actinomadura</taxon>
    </lineage>
</organism>
<dbReference type="PANTHER" id="PTHR11328:SF24">
    <property type="entry name" value="MAJOR FACILITATOR SUPERFAMILY (MFS) PROFILE DOMAIN-CONTAINING PROTEIN"/>
    <property type="match status" value="1"/>
</dbReference>
<comment type="caution">
    <text evidence="2">The sequence shown here is derived from an EMBL/GenBank/DDBJ whole genome shotgun (WGS) entry which is preliminary data.</text>
</comment>
<protein>
    <submittedName>
        <fullName evidence="2">MFS transporter</fullName>
    </submittedName>
</protein>
<dbReference type="RefSeq" id="WP_111864256.1">
    <property type="nucleotide sequence ID" value="NZ_QLYX01000003.1"/>
</dbReference>
<dbReference type="EMBL" id="QLYX01000003">
    <property type="protein sequence ID" value="RAY15719.1"/>
    <property type="molecule type" value="Genomic_DNA"/>
</dbReference>
<dbReference type="GO" id="GO:0015293">
    <property type="term" value="F:symporter activity"/>
    <property type="evidence" value="ECO:0007669"/>
    <property type="project" value="InterPro"/>
</dbReference>
<evidence type="ECO:0000256" key="1">
    <source>
        <dbReference type="SAM" id="Phobius"/>
    </source>
</evidence>
<dbReference type="GO" id="GO:0008643">
    <property type="term" value="P:carbohydrate transport"/>
    <property type="evidence" value="ECO:0007669"/>
    <property type="project" value="InterPro"/>
</dbReference>
<dbReference type="Proteomes" id="UP000251891">
    <property type="component" value="Unassembled WGS sequence"/>
</dbReference>
<feature type="transmembrane region" description="Helical" evidence="1">
    <location>
        <begin position="103"/>
        <end position="123"/>
    </location>
</feature>
<dbReference type="Pfam" id="PF13347">
    <property type="entry name" value="MFS_2"/>
    <property type="match status" value="1"/>
</dbReference>
<dbReference type="InterPro" id="IPR036259">
    <property type="entry name" value="MFS_trans_sf"/>
</dbReference>
<feature type="transmembrane region" description="Helical" evidence="1">
    <location>
        <begin position="79"/>
        <end position="97"/>
    </location>
</feature>
<feature type="transmembrane region" description="Helical" evidence="1">
    <location>
        <begin position="267"/>
        <end position="284"/>
    </location>
</feature>
<feature type="transmembrane region" description="Helical" evidence="1">
    <location>
        <begin position="231"/>
        <end position="255"/>
    </location>
</feature>
<reference evidence="2 3" key="1">
    <citation type="submission" date="2018-06" db="EMBL/GenBank/DDBJ databases">
        <title>Actinomadura craniellae sp. nov. isolated from marine sponge Craniella sp.</title>
        <authorList>
            <person name="Li L."/>
            <person name="Xu Q.H."/>
            <person name="Lin H.W."/>
            <person name="Lu Y.H."/>
        </authorList>
    </citation>
    <scope>NUCLEOTIDE SEQUENCE [LARGE SCALE GENOMIC DNA]</scope>
    <source>
        <strain evidence="2 3">LHW63021</strain>
    </source>
</reference>
<feature type="transmembrane region" description="Helical" evidence="1">
    <location>
        <begin position="33"/>
        <end position="58"/>
    </location>
</feature>
<dbReference type="SUPFAM" id="SSF103473">
    <property type="entry name" value="MFS general substrate transporter"/>
    <property type="match status" value="1"/>
</dbReference>
<name>A0A365H9M1_9ACTN</name>
<proteinExistence type="predicted"/>
<feature type="transmembrane region" description="Helical" evidence="1">
    <location>
        <begin position="362"/>
        <end position="389"/>
    </location>
</feature>
<dbReference type="InterPro" id="IPR039672">
    <property type="entry name" value="MFS_2"/>
</dbReference>
<dbReference type="PANTHER" id="PTHR11328">
    <property type="entry name" value="MAJOR FACILITATOR SUPERFAMILY DOMAIN-CONTAINING PROTEIN"/>
    <property type="match status" value="1"/>
</dbReference>
<dbReference type="OrthoDB" id="3717977at2"/>
<feature type="transmembrane region" description="Helical" evidence="1">
    <location>
        <begin position="179"/>
        <end position="199"/>
    </location>
</feature>
<dbReference type="GO" id="GO:0005886">
    <property type="term" value="C:plasma membrane"/>
    <property type="evidence" value="ECO:0007669"/>
    <property type="project" value="TreeGrafter"/>
</dbReference>
<evidence type="ECO:0000313" key="3">
    <source>
        <dbReference type="Proteomes" id="UP000251891"/>
    </source>
</evidence>
<feature type="transmembrane region" description="Helical" evidence="1">
    <location>
        <begin position="320"/>
        <end position="341"/>
    </location>
</feature>
<feature type="transmembrane region" description="Helical" evidence="1">
    <location>
        <begin position="409"/>
        <end position="430"/>
    </location>
</feature>